<reference evidence="1 2" key="1">
    <citation type="submission" date="2023-01" db="EMBL/GenBank/DDBJ databases">
        <title>Vibrio sp. KJ40-1 sp.nov, isolated from marine algae.</title>
        <authorList>
            <person name="Butt M."/>
            <person name="Kim J.M.J."/>
            <person name="Jeon C.O.C."/>
        </authorList>
    </citation>
    <scope>NUCLEOTIDE SEQUENCE [LARGE SCALE GENOMIC DNA]</scope>
    <source>
        <strain evidence="1 2">KJ40-1</strain>
    </source>
</reference>
<accession>A0ABT4YPN0</accession>
<dbReference type="Proteomes" id="UP001210678">
    <property type="component" value="Unassembled WGS sequence"/>
</dbReference>
<sequence length="47" mass="4811">MNNMINTLGLAIIASKYAVVLLLAGLSISTGTIASEGLMLMNVGSNE</sequence>
<evidence type="ECO:0000313" key="2">
    <source>
        <dbReference type="Proteomes" id="UP001210678"/>
    </source>
</evidence>
<protein>
    <submittedName>
        <fullName evidence="1">Uncharacterized protein</fullName>
    </submittedName>
</protein>
<gene>
    <name evidence="1" type="ORF">PGX00_07525</name>
</gene>
<dbReference type="RefSeq" id="WP_272134167.1">
    <property type="nucleotide sequence ID" value="NZ_JAQLOI010000001.1"/>
</dbReference>
<dbReference type="EMBL" id="JAQLOI010000001">
    <property type="protein sequence ID" value="MDB1123518.1"/>
    <property type="molecule type" value="Genomic_DNA"/>
</dbReference>
<comment type="caution">
    <text evidence="1">The sequence shown here is derived from an EMBL/GenBank/DDBJ whole genome shotgun (WGS) entry which is preliminary data.</text>
</comment>
<keyword evidence="2" id="KW-1185">Reference proteome</keyword>
<evidence type="ECO:0000313" key="1">
    <source>
        <dbReference type="EMBL" id="MDB1123518.1"/>
    </source>
</evidence>
<proteinExistence type="predicted"/>
<name>A0ABT4YPN0_9VIBR</name>
<organism evidence="1 2">
    <name type="scientific">Vibrio algarum</name>
    <dbReference type="NCBI Taxonomy" id="3020714"/>
    <lineage>
        <taxon>Bacteria</taxon>
        <taxon>Pseudomonadati</taxon>
        <taxon>Pseudomonadota</taxon>
        <taxon>Gammaproteobacteria</taxon>
        <taxon>Vibrionales</taxon>
        <taxon>Vibrionaceae</taxon>
        <taxon>Vibrio</taxon>
    </lineage>
</organism>